<evidence type="ECO:0000256" key="1">
    <source>
        <dbReference type="SAM" id="MobiDB-lite"/>
    </source>
</evidence>
<dbReference type="PANTHER" id="PTHR43788">
    <property type="entry name" value="DNA2/NAM7 HELICASE FAMILY MEMBER"/>
    <property type="match status" value="1"/>
</dbReference>
<dbReference type="Gene3D" id="3.40.50.300">
    <property type="entry name" value="P-loop containing nucleotide triphosphate hydrolases"/>
    <property type="match status" value="2"/>
</dbReference>
<dbReference type="Proteomes" id="UP000460272">
    <property type="component" value="Unassembled WGS sequence"/>
</dbReference>
<feature type="domain" description="TrwC relaxase" evidence="2">
    <location>
        <begin position="7"/>
        <end position="128"/>
    </location>
</feature>
<evidence type="ECO:0000313" key="3">
    <source>
        <dbReference type="EMBL" id="TVZ00006.1"/>
    </source>
</evidence>
<dbReference type="SUPFAM" id="SSF55464">
    <property type="entry name" value="Origin of replication-binding domain, RBD-like"/>
    <property type="match status" value="1"/>
</dbReference>
<dbReference type="InterPro" id="IPR027417">
    <property type="entry name" value="P-loop_NTPase"/>
</dbReference>
<dbReference type="NCBIfam" id="NF041492">
    <property type="entry name" value="MobF"/>
    <property type="match status" value="1"/>
</dbReference>
<comment type="caution">
    <text evidence="3">The sequence shown here is derived from an EMBL/GenBank/DDBJ whole genome shotgun (WGS) entry which is preliminary data.</text>
</comment>
<dbReference type="InterPro" id="IPR050534">
    <property type="entry name" value="Coronavir_polyprotein_1ab"/>
</dbReference>
<feature type="domain" description="TrwC relaxase" evidence="2">
    <location>
        <begin position="147"/>
        <end position="349"/>
    </location>
</feature>
<accession>A0A6P2BP71</accession>
<evidence type="ECO:0000259" key="2">
    <source>
        <dbReference type="Pfam" id="PF08751"/>
    </source>
</evidence>
<protein>
    <recommendedName>
        <fullName evidence="2">TrwC relaxase domain-containing protein</fullName>
    </recommendedName>
</protein>
<dbReference type="InterPro" id="IPR014862">
    <property type="entry name" value="TrwC"/>
</dbReference>
<organism evidence="3 4">
    <name type="scientific">Trebonia kvetii</name>
    <dbReference type="NCBI Taxonomy" id="2480626"/>
    <lineage>
        <taxon>Bacteria</taxon>
        <taxon>Bacillati</taxon>
        <taxon>Actinomycetota</taxon>
        <taxon>Actinomycetes</taxon>
        <taxon>Streptosporangiales</taxon>
        <taxon>Treboniaceae</taxon>
        <taxon>Trebonia</taxon>
    </lineage>
</organism>
<dbReference type="SUPFAM" id="SSF52540">
    <property type="entry name" value="P-loop containing nucleoside triphosphate hydrolases"/>
    <property type="match status" value="2"/>
</dbReference>
<feature type="region of interest" description="Disordered" evidence="1">
    <location>
        <begin position="1294"/>
        <end position="1314"/>
    </location>
</feature>
<dbReference type="OrthoDB" id="4524286at2"/>
<dbReference type="Pfam" id="PF13604">
    <property type="entry name" value="AAA_30"/>
    <property type="match status" value="1"/>
</dbReference>
<dbReference type="Gene3D" id="2.30.30.940">
    <property type="match status" value="1"/>
</dbReference>
<evidence type="ECO:0000313" key="4">
    <source>
        <dbReference type="Proteomes" id="UP000460272"/>
    </source>
</evidence>
<dbReference type="Pfam" id="PF08751">
    <property type="entry name" value="TrwC"/>
    <property type="match status" value="2"/>
</dbReference>
<dbReference type="EMBL" id="RPFW01000010">
    <property type="protein sequence ID" value="TVZ00006.1"/>
    <property type="molecule type" value="Genomic_DNA"/>
</dbReference>
<feature type="compositionally biased region" description="Basic and acidic residues" evidence="1">
    <location>
        <begin position="1294"/>
        <end position="1304"/>
    </location>
</feature>
<keyword evidence="4" id="KW-1185">Reference proteome</keyword>
<gene>
    <name evidence="3" type="ORF">EAS64_38630</name>
</gene>
<name>A0A6P2BP71_9ACTN</name>
<sequence>MEMNPAAYYIEASEKGGEPPGHWWGPAIQALGLTQGQVIDREPYDLLFGERKAPDGTPLGRLPSGSKKGADLYATLLAAEPQATPERKRELRIQAGRQTRQSPLFFDLTLSLSKSLSIFHASLGENARLAREARDADGERYWSSLVAEVDDMIMQAVHAGFGYFQREAGYTRTGSHNKRVNRAETGQWHEADLAVAHWLQHTSRDGDMQLHVHSQIAHIARTSTDGKWRAPDSLGYAEHVGAVAAITAQHLEEALTARFGLEWLPREDGNGFEIKGISQEMMTLFSSRRQAITADVRDRATRFEERHGRAPSQRELAQLAQASNFATRKGKQGALDLAQAHAGWADKLARTLGVPLASVAPSVWHADAHRADADPDTAGDAQDAVPEDIELARAAQRALALAQQEKSAWTRSDLVKHLGRVLPRTGRNPEAAARLLEETVDRILRSEFEKVLCLEAPDPVDLLDDLVRADGRSVYRRHGRTRYATRAQLSMEERMVALAQATTAPRLTRDAAATALRANLARLERALAGDADDPEADAGTGSGLREDQAAAALSVLSDGRRVSVINAPAGAGKTRVMAEIARAWREAGLGPVIGITASQSARNTLAAGGIESYNSARFLGHLPGQRGARGHLPVAAGTLLAIDEASMMPTPDLADLITLAEQRGGKVIAAGDTEQLQAVQNGGGMSLLAARLGYVRLAEPVRFRAAWERAASLRLRDGDATVADEYERHARITGGDPELMTETAAADYTALAANGTDALLIAADHALRRELSRRVRENLIRLGLVDDTQTAPIADGQRAGRGDLIMCTRNDHRTEAGEPGRTLANGDLLRIDAITSAGLIVRRALDADRRTGLRRWTDRQFLYADFADAELGYAVTAHVAQGRTVRVGLAVFNGSEDRQHAYVTLTRGTDENTAYVFTTPVKLSDPAPGARPAPELARYDRLATHAVGGEPGDRDDPETASPVGVLTEIIGRDGAEQSASQAWQQALSDADHLAVLHAMWTAETAPARERRYRALLQSALPPGTGQPDSHTQQWLHRTLRAAELAGLDPAEVLAQAVAERDLAGVRDIRAVIDARIRRRHGDLVPLPAPSWSAQVPQTSDAERWRFFAQLAAVMDDRRRRIGEHAAATSSSWAVAALGAVPDDPAARLAWEQKAAAIGAYRELSGHDHPEDAIGPEPTANSPDLRAAWHEARAALAPDEARDIRTMTDGQLLNLRAARSADNYPAHLITDDALRRARTAARDASLAVLRAHAEAGAARRRGEHTEAARQETLAASYQAVRDSYQAREALRETEIREQQEKEHETIGLQQGSRQGSEGQLAGVAIDLAEASRLVGELAAQLDSAARLAPDRQSPTVLTAIPRLGQASPAVPLGPNRRRTAILQPPVLEIPPSPWIRERAAERDLEPEAGG</sequence>
<proteinExistence type="predicted"/>
<reference evidence="3 4" key="1">
    <citation type="submission" date="2018-11" db="EMBL/GenBank/DDBJ databases">
        <title>Trebonia kvetii gen.nov., sp.nov., a novel acidophilic actinobacterium, and proposal of the new actinobacterial family Treboniaceae fam. nov.</title>
        <authorList>
            <person name="Rapoport D."/>
            <person name="Sagova-Mareckova M."/>
            <person name="Sedlacek I."/>
            <person name="Provaznik J."/>
            <person name="Kralova S."/>
            <person name="Pavlinic D."/>
            <person name="Benes V."/>
            <person name="Kopecky J."/>
        </authorList>
    </citation>
    <scope>NUCLEOTIDE SEQUENCE [LARGE SCALE GENOMIC DNA]</scope>
    <source>
        <strain evidence="3 4">15Tr583</strain>
    </source>
</reference>